<proteinExistence type="predicted"/>
<organism evidence="3 4">
    <name type="scientific">Leucothrix pacifica</name>
    <dbReference type="NCBI Taxonomy" id="1247513"/>
    <lineage>
        <taxon>Bacteria</taxon>
        <taxon>Pseudomonadati</taxon>
        <taxon>Pseudomonadota</taxon>
        <taxon>Gammaproteobacteria</taxon>
        <taxon>Thiotrichales</taxon>
        <taxon>Thiotrichaceae</taxon>
        <taxon>Leucothrix</taxon>
    </lineage>
</organism>
<comment type="caution">
    <text evidence="3">The sequence shown here is derived from an EMBL/GenBank/DDBJ whole genome shotgun (WGS) entry which is preliminary data.</text>
</comment>
<evidence type="ECO:0000259" key="2">
    <source>
        <dbReference type="Pfam" id="PF13478"/>
    </source>
</evidence>
<dbReference type="PANTHER" id="PTHR30388">
    <property type="entry name" value="ALDEHYDE OXIDOREDUCTASE MOLYBDENUM COFACTOR ASSEMBLY PROTEIN"/>
    <property type="match status" value="1"/>
</dbReference>
<dbReference type="InterPro" id="IPR027051">
    <property type="entry name" value="XdhC_Rossmann_dom"/>
</dbReference>
<protein>
    <submittedName>
        <fullName evidence="3">Xanthine dehydrogenase accessory protein XdhC</fullName>
    </submittedName>
</protein>
<dbReference type="OrthoDB" id="61481at2"/>
<keyword evidence="4" id="KW-1185">Reference proteome</keyword>
<dbReference type="PANTHER" id="PTHR30388:SF6">
    <property type="entry name" value="XANTHINE DEHYDROGENASE SUBUNIT A-RELATED"/>
    <property type="match status" value="1"/>
</dbReference>
<feature type="domain" description="XdhC Rossmann" evidence="2">
    <location>
        <begin position="120"/>
        <end position="261"/>
    </location>
</feature>
<dbReference type="RefSeq" id="WP_109837833.1">
    <property type="nucleotide sequence ID" value="NZ_QGKM01000030.1"/>
</dbReference>
<evidence type="ECO:0000313" key="3">
    <source>
        <dbReference type="EMBL" id="PWQ96862.1"/>
    </source>
</evidence>
<gene>
    <name evidence="3" type="primary">xdhC</name>
    <name evidence="3" type="ORF">DKW60_11660</name>
</gene>
<name>A0A317CKK0_9GAMM</name>
<dbReference type="InterPro" id="IPR003777">
    <property type="entry name" value="XdhC_CoxI"/>
</dbReference>
<accession>A0A317CKK0</accession>
<dbReference type="NCBIfam" id="TIGR02964">
    <property type="entry name" value="xanthine_xdhC"/>
    <property type="match status" value="1"/>
</dbReference>
<dbReference type="Pfam" id="PF02625">
    <property type="entry name" value="XdhC_CoxI"/>
    <property type="match status" value="1"/>
</dbReference>
<dbReference type="InterPro" id="IPR052698">
    <property type="entry name" value="MoCofactor_Util/Proc"/>
</dbReference>
<dbReference type="EMBL" id="QGKM01000030">
    <property type="protein sequence ID" value="PWQ96862.1"/>
    <property type="molecule type" value="Genomic_DNA"/>
</dbReference>
<dbReference type="Proteomes" id="UP000245539">
    <property type="component" value="Unassembled WGS sequence"/>
</dbReference>
<reference evidence="3 4" key="1">
    <citation type="submission" date="2018-05" db="EMBL/GenBank/DDBJ databases">
        <title>Leucothrix arctica sp. nov., isolated from Arctic seawater.</title>
        <authorList>
            <person name="Choi A."/>
            <person name="Baek K."/>
        </authorList>
    </citation>
    <scope>NUCLEOTIDE SEQUENCE [LARGE SCALE GENOMIC DNA]</scope>
    <source>
        <strain evidence="3 4">JCM 18388</strain>
    </source>
</reference>
<dbReference type="InterPro" id="IPR014308">
    <property type="entry name" value="Xanthine_DH_XdhC"/>
</dbReference>
<dbReference type="AlphaFoldDB" id="A0A317CKK0"/>
<feature type="domain" description="XdhC- CoxI" evidence="1">
    <location>
        <begin position="15"/>
        <end position="76"/>
    </location>
</feature>
<evidence type="ECO:0000313" key="4">
    <source>
        <dbReference type="Proteomes" id="UP000245539"/>
    </source>
</evidence>
<dbReference type="Gene3D" id="3.40.50.720">
    <property type="entry name" value="NAD(P)-binding Rossmann-like Domain"/>
    <property type="match status" value="1"/>
</dbReference>
<dbReference type="Pfam" id="PF13478">
    <property type="entry name" value="XdhC_C"/>
    <property type="match status" value="1"/>
</dbReference>
<sequence>MAHWIQTFRAGSDCEAAVLVTIEQIRGSTPREIGTAMLVTSDHFYGTIGGGNLEYQALKLARQQLAENTPDKTHRFPLAASLGQCCGGWVSLSFNTVAPDQAWCEAYLQQQEAQTNRLPVLLFGAGHVGSALVAVLQNLPFDVTWVDERESLFPDSTLPDVKVICHDDPVAEVMDAPANSRCLIMTHSHTLDFELVDAALKRGFPYIGLIGSQTKRKSFRKRLKQRGMSESMLGNLICPIGIEGIQDKAPAVIAVSVAAQLLTLAP</sequence>
<evidence type="ECO:0000259" key="1">
    <source>
        <dbReference type="Pfam" id="PF02625"/>
    </source>
</evidence>